<dbReference type="OrthoDB" id="65722at2"/>
<evidence type="ECO:0000313" key="3">
    <source>
        <dbReference type="Proteomes" id="UP000186607"/>
    </source>
</evidence>
<sequence length="262" mass="28426">MDPLRCLAAALTTMLLSASLASANPFIVPDKTTADVYGWSPDGRYVAFVETTVLDSSSGAVHSELNIVDSATNTLLNNYSLESEPANGLVNEQELYQRTVRGVLEKGGGRLAELRIAYNRPGTVLWQSKLQKAQTMSKLATAADTQQTFKVLVHDRTWTFRLSTFDYAVNSVCPTNGAAYPARGLVLSVSAVMPLNTVMITTLQKDGAALPATRQCAEIYRPTEVRVQGNYMSVLLAVTHPSGSNGYNTVNYMLVTGIRPTR</sequence>
<protein>
    <recommendedName>
        <fullName evidence="4">DUF2259 domain-containing protein</fullName>
    </recommendedName>
</protein>
<evidence type="ECO:0000313" key="2">
    <source>
        <dbReference type="EMBL" id="OLV16960.1"/>
    </source>
</evidence>
<proteinExistence type="predicted"/>
<evidence type="ECO:0000256" key="1">
    <source>
        <dbReference type="SAM" id="SignalP"/>
    </source>
</evidence>
<evidence type="ECO:0008006" key="4">
    <source>
        <dbReference type="Google" id="ProtNLM"/>
    </source>
</evidence>
<accession>A0A1U7NVN1</accession>
<gene>
    <name evidence="2" type="ORF">BOO71_0010249</name>
</gene>
<organism evidence="2 3">
    <name type="scientific">Deinococcus marmoris</name>
    <dbReference type="NCBI Taxonomy" id="249408"/>
    <lineage>
        <taxon>Bacteria</taxon>
        <taxon>Thermotogati</taxon>
        <taxon>Deinococcota</taxon>
        <taxon>Deinococci</taxon>
        <taxon>Deinococcales</taxon>
        <taxon>Deinococcaceae</taxon>
        <taxon>Deinococcus</taxon>
    </lineage>
</organism>
<dbReference type="EMBL" id="MSTI01000117">
    <property type="protein sequence ID" value="OLV16960.1"/>
    <property type="molecule type" value="Genomic_DNA"/>
</dbReference>
<reference evidence="2 3" key="1">
    <citation type="submission" date="2017-01" db="EMBL/GenBank/DDBJ databases">
        <title>Genome Analysis of Deinococcus marmoris KOPRI26562.</title>
        <authorList>
            <person name="Kim J.H."/>
            <person name="Oh H.-M."/>
        </authorList>
    </citation>
    <scope>NUCLEOTIDE SEQUENCE [LARGE SCALE GENOMIC DNA]</scope>
    <source>
        <strain evidence="2 3">KOPRI26562</strain>
    </source>
</reference>
<keyword evidence="1" id="KW-0732">Signal</keyword>
<dbReference type="Pfam" id="PF10016">
    <property type="entry name" value="DUF2259"/>
    <property type="match status" value="1"/>
</dbReference>
<dbReference type="RefSeq" id="WP_075834516.1">
    <property type="nucleotide sequence ID" value="NZ_MSTI01000117.1"/>
</dbReference>
<comment type="caution">
    <text evidence="2">The sequence shown here is derived from an EMBL/GenBank/DDBJ whole genome shotgun (WGS) entry which is preliminary data.</text>
</comment>
<feature type="signal peptide" evidence="1">
    <location>
        <begin position="1"/>
        <end position="23"/>
    </location>
</feature>
<dbReference type="AlphaFoldDB" id="A0A1U7NVN1"/>
<dbReference type="InterPro" id="IPR018725">
    <property type="entry name" value="DUF2259_secreted"/>
</dbReference>
<feature type="chain" id="PRO_5012234033" description="DUF2259 domain-containing protein" evidence="1">
    <location>
        <begin position="24"/>
        <end position="262"/>
    </location>
</feature>
<dbReference type="Proteomes" id="UP000186607">
    <property type="component" value="Unassembled WGS sequence"/>
</dbReference>
<keyword evidence="3" id="KW-1185">Reference proteome</keyword>
<name>A0A1U7NVN1_9DEIO</name>